<dbReference type="PANTHER" id="PTHR43845">
    <property type="entry name" value="BLR5969 PROTEIN"/>
    <property type="match status" value="1"/>
</dbReference>
<gene>
    <name evidence="1" type="ORF">K9W45_01850</name>
</gene>
<dbReference type="AlphaFoldDB" id="A0A9Y1BLS2"/>
<proteinExistence type="predicted"/>
<dbReference type="PANTHER" id="PTHR43845:SF1">
    <property type="entry name" value="BLR5969 PROTEIN"/>
    <property type="match status" value="1"/>
</dbReference>
<sequence>MNLLKTVVKITPVSILRKVQSFSLKKPSRIKFLFKVSNEEALVEIGKKLAYNNFKKVSKNTPAYKKFLESNGVNAKKVNSFEKFIEIVPTTDKNNYIAKYPMDELCINGDLSPLAIIDRSSGYSGKSIYFPISKKENLFDELVMANWFKTQFNISTKDLLINCFFLGSWVAGIKIGNSARMIGTTINTGPRLDEIVETIFDLDRYYERIIILSYPPFAMMLVYKLIEAGYDFEGKNFLFLVGGEGYNLEFKQKLQELTKNSSEIFGAFGSTETGIRIGNETADTHMLKQMAASNKEFCKKMFGKEFPPNIFQYDPTNVHLFTKKYKNGKDALVFTSASKRAVPVIKYNLKDEGGVLTQKEVKKIIKEVFNMDFNFKLPLPIFYVYGRVDDTISIASAIFYPHQIKSGLLEFMDNVIDYRLESKTTDTGVIYPAVHVAVKDKRKASKKKIEESIYKTLLKYSSTYSESIKEGIADRPIVFLYTEKDFPFELNEITKNQVKEKHLVN</sequence>
<dbReference type="Gene3D" id="3.40.50.12780">
    <property type="entry name" value="N-terminal domain of ligase-like"/>
    <property type="match status" value="1"/>
</dbReference>
<reference evidence="1" key="1">
    <citation type="journal article" date="2022" name="Nat. Microbiol.">
        <title>Unique mobile elements and scalable gene flow at the prokaryote-eukaryote boundary revealed by circularized Asgard archaea genomes.</title>
        <authorList>
            <person name="Wu F."/>
            <person name="Speth D.R."/>
            <person name="Philosof A."/>
            <person name="Cremiere A."/>
            <person name="Narayanan A."/>
            <person name="Barco R.A."/>
            <person name="Connon S.A."/>
            <person name="Amend J.P."/>
            <person name="Antoshechkin I.A."/>
            <person name="Orphan V.J."/>
        </authorList>
    </citation>
    <scope>NUCLEOTIDE SEQUENCE</scope>
    <source>
        <strain evidence="1">PM71</strain>
    </source>
</reference>
<dbReference type="InterPro" id="IPR042099">
    <property type="entry name" value="ANL_N_sf"/>
</dbReference>
<organism evidence="1">
    <name type="scientific">Candidatus Heimdallarchaeum aukensis</name>
    <dbReference type="NCBI Taxonomy" id="2876573"/>
    <lineage>
        <taxon>Archaea</taxon>
        <taxon>Promethearchaeati</taxon>
        <taxon>Candidatus Heimdallarchaeota</taxon>
        <taxon>Candidatus Heimdallarchaeia (ex Rinke et al. 2021) (nom. nud.)</taxon>
        <taxon>Candidatus Heimdallarchaeales</taxon>
        <taxon>Candidatus Heimdallarchaeaceae</taxon>
        <taxon>Candidatus Heimdallarchaeum</taxon>
    </lineage>
</organism>
<dbReference type="Proteomes" id="UP001201020">
    <property type="component" value="Chromosome"/>
</dbReference>
<protein>
    <submittedName>
        <fullName evidence="1">Uncharacterized protein</fullName>
    </submittedName>
</protein>
<name>A0A9Y1BLS2_9ARCH</name>
<accession>A0A9Y1BLS2</accession>
<evidence type="ECO:0000313" key="1">
    <source>
        <dbReference type="EMBL" id="UJG41220.1"/>
    </source>
</evidence>
<dbReference type="SUPFAM" id="SSF56801">
    <property type="entry name" value="Acetyl-CoA synthetase-like"/>
    <property type="match status" value="1"/>
</dbReference>
<dbReference type="EMBL" id="CP084166">
    <property type="protein sequence ID" value="UJG41220.1"/>
    <property type="molecule type" value="Genomic_DNA"/>
</dbReference>